<accession>A0AAV9BQ27</accession>
<dbReference type="AlphaFoldDB" id="A0AAV9BQ27"/>
<gene>
    <name evidence="2" type="ORF">QJS04_geneDACA016614</name>
</gene>
<dbReference type="PANTHER" id="PTHR31549">
    <property type="entry name" value="PROTEIN, PUTATIVE (DUF247)-RELATED-RELATED"/>
    <property type="match status" value="1"/>
</dbReference>
<dbReference type="Proteomes" id="UP001179952">
    <property type="component" value="Unassembled WGS sequence"/>
</dbReference>
<feature type="transmembrane region" description="Helical" evidence="1">
    <location>
        <begin position="115"/>
        <end position="135"/>
    </location>
</feature>
<reference evidence="2" key="2">
    <citation type="submission" date="2023-06" db="EMBL/GenBank/DDBJ databases">
        <authorList>
            <person name="Ma L."/>
            <person name="Liu K.-W."/>
            <person name="Li Z."/>
            <person name="Hsiao Y.-Y."/>
            <person name="Qi Y."/>
            <person name="Fu T."/>
            <person name="Tang G."/>
            <person name="Zhang D."/>
            <person name="Sun W.-H."/>
            <person name="Liu D.-K."/>
            <person name="Li Y."/>
            <person name="Chen G.-Z."/>
            <person name="Liu X.-D."/>
            <person name="Liao X.-Y."/>
            <person name="Jiang Y.-T."/>
            <person name="Yu X."/>
            <person name="Hao Y."/>
            <person name="Huang J."/>
            <person name="Zhao X.-W."/>
            <person name="Ke S."/>
            <person name="Chen Y.-Y."/>
            <person name="Wu W.-L."/>
            <person name="Hsu J.-L."/>
            <person name="Lin Y.-F."/>
            <person name="Huang M.-D."/>
            <person name="Li C.-Y."/>
            <person name="Huang L."/>
            <person name="Wang Z.-W."/>
            <person name="Zhao X."/>
            <person name="Zhong W.-Y."/>
            <person name="Peng D.-H."/>
            <person name="Ahmad S."/>
            <person name="Lan S."/>
            <person name="Zhang J.-S."/>
            <person name="Tsai W.-C."/>
            <person name="Van De Peer Y."/>
            <person name="Liu Z.-J."/>
        </authorList>
    </citation>
    <scope>NUCLEOTIDE SEQUENCE</scope>
    <source>
        <strain evidence="2">SCP</strain>
        <tissue evidence="2">Leaves</tissue>
    </source>
</reference>
<organism evidence="2 3">
    <name type="scientific">Acorus gramineus</name>
    <name type="common">Dwarf sweet flag</name>
    <dbReference type="NCBI Taxonomy" id="55184"/>
    <lineage>
        <taxon>Eukaryota</taxon>
        <taxon>Viridiplantae</taxon>
        <taxon>Streptophyta</taxon>
        <taxon>Embryophyta</taxon>
        <taxon>Tracheophyta</taxon>
        <taxon>Spermatophyta</taxon>
        <taxon>Magnoliopsida</taxon>
        <taxon>Liliopsida</taxon>
        <taxon>Acoraceae</taxon>
        <taxon>Acorus</taxon>
    </lineage>
</organism>
<evidence type="ECO:0000256" key="1">
    <source>
        <dbReference type="SAM" id="Phobius"/>
    </source>
</evidence>
<sequence>MIVNDSTKSNFLNLMALEMDPEGGTRGYDVISYICLLDDLIDHADDVRELRSKGILINCLGSDQQVADLFNELTTNLTPNPNAYRDTITGIHNHLKKSFKVSIARANYTHFNTPWSFIATFAATLGLGFSAVQAFK</sequence>
<keyword evidence="3" id="KW-1185">Reference proteome</keyword>
<proteinExistence type="predicted"/>
<evidence type="ECO:0000313" key="2">
    <source>
        <dbReference type="EMBL" id="KAK1278242.1"/>
    </source>
</evidence>
<dbReference type="InterPro" id="IPR004158">
    <property type="entry name" value="DUF247_pln"/>
</dbReference>
<keyword evidence="1" id="KW-0472">Membrane</keyword>
<protein>
    <submittedName>
        <fullName evidence="2">Uncharacterized protein</fullName>
    </submittedName>
</protein>
<dbReference type="PANTHER" id="PTHR31549:SF191">
    <property type="entry name" value="DUF247 DOMAIN PROTEIN"/>
    <property type="match status" value="1"/>
</dbReference>
<dbReference type="EMBL" id="JAUJYN010000002">
    <property type="protein sequence ID" value="KAK1278242.1"/>
    <property type="molecule type" value="Genomic_DNA"/>
</dbReference>
<evidence type="ECO:0000313" key="3">
    <source>
        <dbReference type="Proteomes" id="UP001179952"/>
    </source>
</evidence>
<name>A0AAV9BQ27_ACOGR</name>
<comment type="caution">
    <text evidence="2">The sequence shown here is derived from an EMBL/GenBank/DDBJ whole genome shotgun (WGS) entry which is preliminary data.</text>
</comment>
<keyword evidence="1" id="KW-0812">Transmembrane</keyword>
<keyword evidence="1" id="KW-1133">Transmembrane helix</keyword>
<reference evidence="2" key="1">
    <citation type="journal article" date="2023" name="Nat. Commun.">
        <title>Diploid and tetraploid genomes of Acorus and the evolution of monocots.</title>
        <authorList>
            <person name="Ma L."/>
            <person name="Liu K.W."/>
            <person name="Li Z."/>
            <person name="Hsiao Y.Y."/>
            <person name="Qi Y."/>
            <person name="Fu T."/>
            <person name="Tang G.D."/>
            <person name="Zhang D."/>
            <person name="Sun W.H."/>
            <person name="Liu D.K."/>
            <person name="Li Y."/>
            <person name="Chen G.Z."/>
            <person name="Liu X.D."/>
            <person name="Liao X.Y."/>
            <person name="Jiang Y.T."/>
            <person name="Yu X."/>
            <person name="Hao Y."/>
            <person name="Huang J."/>
            <person name="Zhao X.W."/>
            <person name="Ke S."/>
            <person name="Chen Y.Y."/>
            <person name="Wu W.L."/>
            <person name="Hsu J.L."/>
            <person name="Lin Y.F."/>
            <person name="Huang M.D."/>
            <person name="Li C.Y."/>
            <person name="Huang L."/>
            <person name="Wang Z.W."/>
            <person name="Zhao X."/>
            <person name="Zhong W.Y."/>
            <person name="Peng D.H."/>
            <person name="Ahmad S."/>
            <person name="Lan S."/>
            <person name="Zhang J.S."/>
            <person name="Tsai W.C."/>
            <person name="Van de Peer Y."/>
            <person name="Liu Z.J."/>
        </authorList>
    </citation>
    <scope>NUCLEOTIDE SEQUENCE</scope>
    <source>
        <strain evidence="2">SCP</strain>
    </source>
</reference>
<dbReference type="Pfam" id="PF03140">
    <property type="entry name" value="DUF247"/>
    <property type="match status" value="1"/>
</dbReference>